<dbReference type="Proteomes" id="UP000001194">
    <property type="component" value="Unassembled WGS sequence"/>
</dbReference>
<gene>
    <name evidence="1" type="ORF">LACBIDRAFT_331388</name>
</gene>
<sequence>MSSFADCPLEVIEVVIDLLRGYLDALKACSQTCTALLPLCRKYIFQSLILATSQRSGYSTPGTPSNVTVIRPKFWHVLDTNPTISEYVYTLTYYIDTYDSLNDDVPRVLERLRHVRSFYLYGGIPKAGCKQAPQRFRDTLLRVVQSRFITCLKISVDDFPITAFLACVNLTDLSISDIYFDSADVDEQESSTLIFSNLDLKVSDIRVPRLQVFAYEHAMSGQYAMRLLNAKCPNGGPMVDFTNVRTLCVYLEEDLDLTVVHALVNATNKLETLRYNLDNFNGEYGSEYGSIAPSINKRSLSTLKRLHLSYDFEVHESATEFVCGICKELGILSGLPNVIEEIAIEAESLSVRRGELDEDVVQKYAIREKEDGQTMYSDVAGATEPVCDLDRIKDFMYVPFSPCTSLFPTYGINKCTMTALQKYTKPSHHQSPSGGRNLERADLAQLCSGQRGNFLTTCIRRGDNPDGTPILKPLVASELRSTRVQKSLGWPPEPTGGARTRSKPDMVVLDSLRQGRRDWAQIDFAFPHHLKGLKAHAVLKVPEVPLGWRLAQSQQFYITSKLTLKAHGVGAFNYQAC</sequence>
<dbReference type="RefSeq" id="XP_001885740.1">
    <property type="nucleotide sequence ID" value="XM_001885705.1"/>
</dbReference>
<organism evidence="2">
    <name type="scientific">Laccaria bicolor (strain S238N-H82 / ATCC MYA-4686)</name>
    <name type="common">Bicoloured deceiver</name>
    <name type="synonym">Laccaria laccata var. bicolor</name>
    <dbReference type="NCBI Taxonomy" id="486041"/>
    <lineage>
        <taxon>Eukaryota</taxon>
        <taxon>Fungi</taxon>
        <taxon>Dikarya</taxon>
        <taxon>Basidiomycota</taxon>
        <taxon>Agaricomycotina</taxon>
        <taxon>Agaricomycetes</taxon>
        <taxon>Agaricomycetidae</taxon>
        <taxon>Agaricales</taxon>
        <taxon>Agaricineae</taxon>
        <taxon>Hydnangiaceae</taxon>
        <taxon>Laccaria</taxon>
    </lineage>
</organism>
<keyword evidence="2" id="KW-1185">Reference proteome</keyword>
<dbReference type="GeneID" id="6081381"/>
<reference evidence="1 2" key="1">
    <citation type="journal article" date="2008" name="Nature">
        <title>The genome of Laccaria bicolor provides insights into mycorrhizal symbiosis.</title>
        <authorList>
            <person name="Martin F."/>
            <person name="Aerts A."/>
            <person name="Ahren D."/>
            <person name="Brun A."/>
            <person name="Danchin E.G.J."/>
            <person name="Duchaussoy F."/>
            <person name="Gibon J."/>
            <person name="Kohler A."/>
            <person name="Lindquist E."/>
            <person name="Pereda V."/>
            <person name="Salamov A."/>
            <person name="Shapiro H.J."/>
            <person name="Wuyts J."/>
            <person name="Blaudez D."/>
            <person name="Buee M."/>
            <person name="Brokstein P."/>
            <person name="Canbaeck B."/>
            <person name="Cohen D."/>
            <person name="Courty P.E."/>
            <person name="Coutinho P.M."/>
            <person name="Delaruelle C."/>
            <person name="Detter J.C."/>
            <person name="Deveau A."/>
            <person name="DiFazio S."/>
            <person name="Duplessis S."/>
            <person name="Fraissinet-Tachet L."/>
            <person name="Lucic E."/>
            <person name="Frey-Klett P."/>
            <person name="Fourrey C."/>
            <person name="Feussner I."/>
            <person name="Gay G."/>
            <person name="Grimwood J."/>
            <person name="Hoegger P.J."/>
            <person name="Jain P."/>
            <person name="Kilaru S."/>
            <person name="Labbe J."/>
            <person name="Lin Y.C."/>
            <person name="Legue V."/>
            <person name="Le Tacon F."/>
            <person name="Marmeisse R."/>
            <person name="Melayah D."/>
            <person name="Montanini B."/>
            <person name="Muratet M."/>
            <person name="Nehls U."/>
            <person name="Niculita-Hirzel H."/>
            <person name="Oudot-Le Secq M.P."/>
            <person name="Peter M."/>
            <person name="Quesneville H."/>
            <person name="Rajashekar B."/>
            <person name="Reich M."/>
            <person name="Rouhier N."/>
            <person name="Schmutz J."/>
            <person name="Yin T."/>
            <person name="Chalot M."/>
            <person name="Henrissat B."/>
            <person name="Kuees U."/>
            <person name="Lucas S."/>
            <person name="Van de Peer Y."/>
            <person name="Podila G.K."/>
            <person name="Polle A."/>
            <person name="Pukkila P.J."/>
            <person name="Richardson P.M."/>
            <person name="Rouze P."/>
            <person name="Sanders I.R."/>
            <person name="Stajich J.E."/>
            <person name="Tunlid A."/>
            <person name="Tuskan G."/>
            <person name="Grigoriev I.V."/>
        </authorList>
    </citation>
    <scope>NUCLEOTIDE SEQUENCE [LARGE SCALE GENOMIC DNA]</scope>
    <source>
        <strain evidence="2">S238N-H82 / ATCC MYA-4686</strain>
    </source>
</reference>
<dbReference type="HOGENOM" id="CLU_472567_0_0_1"/>
<protein>
    <submittedName>
        <fullName evidence="1">Predicted protein</fullName>
    </submittedName>
</protein>
<accession>B0DPC0</accession>
<dbReference type="KEGG" id="lbc:LACBIDRAFT_331388"/>
<evidence type="ECO:0000313" key="2">
    <source>
        <dbReference type="Proteomes" id="UP000001194"/>
    </source>
</evidence>
<evidence type="ECO:0000313" key="1">
    <source>
        <dbReference type="EMBL" id="EDR03592.1"/>
    </source>
</evidence>
<dbReference type="EMBL" id="DS547123">
    <property type="protein sequence ID" value="EDR03592.1"/>
    <property type="molecule type" value="Genomic_DNA"/>
</dbReference>
<dbReference type="AlphaFoldDB" id="B0DPC0"/>
<dbReference type="OrthoDB" id="2828833at2759"/>
<dbReference type="InParanoid" id="B0DPC0"/>
<name>B0DPC0_LACBS</name>
<proteinExistence type="predicted"/>